<feature type="signal peptide" evidence="2">
    <location>
        <begin position="1"/>
        <end position="26"/>
    </location>
</feature>
<feature type="compositionally biased region" description="Basic and acidic residues" evidence="1">
    <location>
        <begin position="53"/>
        <end position="77"/>
    </location>
</feature>
<dbReference type="AlphaFoldDB" id="A0A557PFJ1"/>
<sequence>MKTLKSMSLIVMGISLLATLSTSVLAHGSGGSLGGANIDMCQSGAINCGYPARSHDNSKSLRDNDNKGKREDKDDSANKALQSAQVSHKANK</sequence>
<dbReference type="Proteomes" id="UP000319828">
    <property type="component" value="Unassembled WGS sequence"/>
</dbReference>
<organism evidence="3 4">
    <name type="scientific">Vibrio algivorus</name>
    <dbReference type="NCBI Taxonomy" id="1667024"/>
    <lineage>
        <taxon>Bacteria</taxon>
        <taxon>Pseudomonadati</taxon>
        <taxon>Pseudomonadota</taxon>
        <taxon>Gammaproteobacteria</taxon>
        <taxon>Vibrionales</taxon>
        <taxon>Vibrionaceae</taxon>
        <taxon>Vibrio</taxon>
    </lineage>
</organism>
<dbReference type="EMBL" id="VMKJ01000002">
    <property type="protein sequence ID" value="TVO39435.1"/>
    <property type="molecule type" value="Genomic_DNA"/>
</dbReference>
<evidence type="ECO:0000313" key="3">
    <source>
        <dbReference type="EMBL" id="TVO39435.1"/>
    </source>
</evidence>
<name>A0A557PFJ1_9VIBR</name>
<evidence type="ECO:0000256" key="1">
    <source>
        <dbReference type="SAM" id="MobiDB-lite"/>
    </source>
</evidence>
<protein>
    <submittedName>
        <fullName evidence="3">Uncharacterized protein</fullName>
    </submittedName>
</protein>
<gene>
    <name evidence="3" type="ORF">FOF44_02285</name>
</gene>
<feature type="chain" id="PRO_5021800208" evidence="2">
    <location>
        <begin position="27"/>
        <end position="92"/>
    </location>
</feature>
<evidence type="ECO:0000256" key="2">
    <source>
        <dbReference type="SAM" id="SignalP"/>
    </source>
</evidence>
<proteinExistence type="predicted"/>
<feature type="region of interest" description="Disordered" evidence="1">
    <location>
        <begin position="51"/>
        <end position="92"/>
    </location>
</feature>
<feature type="compositionally biased region" description="Polar residues" evidence="1">
    <location>
        <begin position="79"/>
        <end position="92"/>
    </location>
</feature>
<evidence type="ECO:0000313" key="4">
    <source>
        <dbReference type="Proteomes" id="UP000319828"/>
    </source>
</evidence>
<reference evidence="3 4" key="1">
    <citation type="submission" date="2019-07" db="EMBL/GenBank/DDBJ databases">
        <title>The draft genome sequence of Vibrio algivorus M1486.</title>
        <authorList>
            <person name="Meng X."/>
        </authorList>
    </citation>
    <scope>NUCLEOTIDE SEQUENCE [LARGE SCALE GENOMIC DNA]</scope>
    <source>
        <strain evidence="3 4">M1486</strain>
    </source>
</reference>
<accession>A0A557PFJ1</accession>
<keyword evidence="2" id="KW-0732">Signal</keyword>
<dbReference type="RefSeq" id="WP_144387349.1">
    <property type="nucleotide sequence ID" value="NZ_CANNCB010000001.1"/>
</dbReference>
<comment type="caution">
    <text evidence="3">The sequence shown here is derived from an EMBL/GenBank/DDBJ whole genome shotgun (WGS) entry which is preliminary data.</text>
</comment>